<keyword evidence="9 10" id="KW-0472">Membrane</keyword>
<keyword evidence="3" id="KW-0050">Antiport</keyword>
<feature type="transmembrane region" description="Helical" evidence="10">
    <location>
        <begin position="232"/>
        <end position="252"/>
    </location>
</feature>
<dbReference type="GO" id="GO:0005886">
    <property type="term" value="C:plasma membrane"/>
    <property type="evidence" value="ECO:0007669"/>
    <property type="project" value="UniProtKB-SubCell"/>
</dbReference>
<dbReference type="Gene3D" id="3.30.70.1450">
    <property type="entry name" value="Regulator of K+ conductance, C-terminal domain"/>
    <property type="match status" value="1"/>
</dbReference>
<keyword evidence="13" id="KW-1185">Reference proteome</keyword>
<evidence type="ECO:0000256" key="1">
    <source>
        <dbReference type="ARBA" id="ARBA00004651"/>
    </source>
</evidence>
<evidence type="ECO:0000313" key="12">
    <source>
        <dbReference type="EMBL" id="SJZ60774.1"/>
    </source>
</evidence>
<feature type="transmembrane region" description="Helical" evidence="10">
    <location>
        <begin position="121"/>
        <end position="150"/>
    </location>
</feature>
<dbReference type="STRING" id="29524.SAMN02745171_00592"/>
<evidence type="ECO:0000256" key="6">
    <source>
        <dbReference type="ARBA" id="ARBA00022692"/>
    </source>
</evidence>
<evidence type="ECO:0000256" key="9">
    <source>
        <dbReference type="ARBA" id="ARBA00023136"/>
    </source>
</evidence>
<evidence type="ECO:0000256" key="2">
    <source>
        <dbReference type="ARBA" id="ARBA00022448"/>
    </source>
</evidence>
<dbReference type="PANTHER" id="PTHR32507:SF7">
    <property type="entry name" value="K(+)_H(+) ANTIPORTER NHAP2"/>
    <property type="match status" value="1"/>
</dbReference>
<dbReference type="AlphaFoldDB" id="A0A1T4M223"/>
<evidence type="ECO:0000256" key="5">
    <source>
        <dbReference type="ARBA" id="ARBA00022538"/>
    </source>
</evidence>
<dbReference type="InterPro" id="IPR006037">
    <property type="entry name" value="RCK_C"/>
</dbReference>
<evidence type="ECO:0000256" key="8">
    <source>
        <dbReference type="ARBA" id="ARBA00023065"/>
    </source>
</evidence>
<feature type="transmembrane region" description="Helical" evidence="10">
    <location>
        <begin position="31"/>
        <end position="48"/>
    </location>
</feature>
<feature type="transmembrane region" description="Helical" evidence="10">
    <location>
        <begin position="6"/>
        <end position="24"/>
    </location>
</feature>
<dbReference type="NCBIfam" id="NF003715">
    <property type="entry name" value="PRK05326.1-2"/>
    <property type="match status" value="1"/>
</dbReference>
<keyword evidence="5" id="KW-0633">Potassium transport</keyword>
<feature type="transmembrane region" description="Helical" evidence="10">
    <location>
        <begin position="281"/>
        <end position="303"/>
    </location>
</feature>
<evidence type="ECO:0000256" key="3">
    <source>
        <dbReference type="ARBA" id="ARBA00022449"/>
    </source>
</evidence>
<feature type="transmembrane region" description="Helical" evidence="10">
    <location>
        <begin position="346"/>
        <end position="366"/>
    </location>
</feature>
<dbReference type="GO" id="GO:0006813">
    <property type="term" value="P:potassium ion transport"/>
    <property type="evidence" value="ECO:0007669"/>
    <property type="project" value="UniProtKB-KW"/>
</dbReference>
<dbReference type="InterPro" id="IPR036721">
    <property type="entry name" value="RCK_C_sf"/>
</dbReference>
<dbReference type="SUPFAM" id="SSF116726">
    <property type="entry name" value="TrkA C-terminal domain-like"/>
    <property type="match status" value="1"/>
</dbReference>
<dbReference type="GO" id="GO:0008324">
    <property type="term" value="F:monoatomic cation transmembrane transporter activity"/>
    <property type="evidence" value="ECO:0007669"/>
    <property type="project" value="InterPro"/>
</dbReference>
<evidence type="ECO:0000256" key="7">
    <source>
        <dbReference type="ARBA" id="ARBA00022989"/>
    </source>
</evidence>
<keyword evidence="6 10" id="KW-0812">Transmembrane</keyword>
<feature type="transmembrane region" description="Helical" evidence="10">
    <location>
        <begin position="372"/>
        <end position="389"/>
    </location>
</feature>
<comment type="subcellular location">
    <subcellularLocation>
        <location evidence="1">Cell membrane</location>
        <topology evidence="1">Multi-pass membrane protein</topology>
    </subcellularLocation>
</comment>
<dbReference type="Pfam" id="PF00999">
    <property type="entry name" value="Na_H_Exchanger"/>
    <property type="match status" value="1"/>
</dbReference>
<dbReference type="GO" id="GO:0015297">
    <property type="term" value="F:antiporter activity"/>
    <property type="evidence" value="ECO:0007669"/>
    <property type="project" value="UniProtKB-KW"/>
</dbReference>
<name>A0A1T4M223_9PORP</name>
<gene>
    <name evidence="12" type="ORF">SAMN02745171_00592</name>
</gene>
<dbReference type="EMBL" id="FUXE01000005">
    <property type="protein sequence ID" value="SJZ60774.1"/>
    <property type="molecule type" value="Genomic_DNA"/>
</dbReference>
<dbReference type="PROSITE" id="PS51202">
    <property type="entry name" value="RCK_C"/>
    <property type="match status" value="1"/>
</dbReference>
<evidence type="ECO:0000256" key="10">
    <source>
        <dbReference type="SAM" id="Phobius"/>
    </source>
</evidence>
<organism evidence="12 13">
    <name type="scientific">Porphyromonas circumdentaria</name>
    <dbReference type="NCBI Taxonomy" id="29524"/>
    <lineage>
        <taxon>Bacteria</taxon>
        <taxon>Pseudomonadati</taxon>
        <taxon>Bacteroidota</taxon>
        <taxon>Bacteroidia</taxon>
        <taxon>Bacteroidales</taxon>
        <taxon>Porphyromonadaceae</taxon>
        <taxon>Porphyromonas</taxon>
    </lineage>
</organism>
<reference evidence="13" key="1">
    <citation type="submission" date="2017-02" db="EMBL/GenBank/DDBJ databases">
        <authorList>
            <person name="Varghese N."/>
            <person name="Submissions S."/>
        </authorList>
    </citation>
    <scope>NUCLEOTIDE SEQUENCE [LARGE SCALE GENOMIC DNA]</scope>
    <source>
        <strain evidence="13">ATCC 51356</strain>
    </source>
</reference>
<dbReference type="InterPro" id="IPR006153">
    <property type="entry name" value="Cation/H_exchanger_TM"/>
</dbReference>
<feature type="transmembrane region" description="Helical" evidence="10">
    <location>
        <begin position="88"/>
        <end position="115"/>
    </location>
</feature>
<keyword evidence="7 10" id="KW-1133">Transmembrane helix</keyword>
<evidence type="ECO:0000256" key="4">
    <source>
        <dbReference type="ARBA" id="ARBA00022475"/>
    </source>
</evidence>
<accession>A0A1T4M223</accession>
<protein>
    <submittedName>
        <fullName evidence="12">Potassium/proton antiporter, CPA1 family</fullName>
    </submittedName>
</protein>
<dbReference type="InterPro" id="IPR038770">
    <property type="entry name" value="Na+/solute_symporter_sf"/>
</dbReference>
<dbReference type="NCBIfam" id="NF003716">
    <property type="entry name" value="PRK05326.1-3"/>
    <property type="match status" value="1"/>
</dbReference>
<keyword evidence="5" id="KW-0630">Potassium</keyword>
<sequence length="508" mass="56115">MDMVFGIETFILIFSVIVFVGILIGKVGARLGIPALLLFLFTGMLFGVDGLGIRFEDAKMTQNIGMVALSIILFTGGMDTKMKEIRPILLPGICLSTLGVLLTTLFTGLFIYGVTNYFSPWIGVVFSLPLSLLLAATMSSTDSASVFAILRSQRVQLKENLKPMLELESGSNDPMAYMLTIVLIEYINNSSLNFGYFLIHFLSQFVVGAGVGIFLGYSAVWFINRINISNRMLYPILLLSLLFFTFSIANILKGNGYLAVYIAGIIAGNTRLQYRSTINHFFDGITWLVQIILFLILGLLINPHEMPEVLVLSILIALFMMFLGRPLACHLSLLPFRKLSLKGKAFLSWVGLRGAAPIIFATYPVVNGVSEANHIFSIVFIITLLSLLVQGMSITPVARFFKLATPAPPEGNFMGVEMPEEMGTIMEERVVDVEMLSGGDELKKLTLHEGELVILVRRKNRFIVPKGGLKLHVGDILLVVSQHDLPDSPPTRATLLIERIRKSLIQNS</sequence>
<dbReference type="PANTHER" id="PTHR32507">
    <property type="entry name" value="NA(+)/H(+) ANTIPORTER 1"/>
    <property type="match status" value="1"/>
</dbReference>
<dbReference type="Proteomes" id="UP000190121">
    <property type="component" value="Unassembled WGS sequence"/>
</dbReference>
<keyword evidence="4" id="KW-1003">Cell membrane</keyword>
<evidence type="ECO:0000259" key="11">
    <source>
        <dbReference type="PROSITE" id="PS51202"/>
    </source>
</evidence>
<proteinExistence type="predicted"/>
<keyword evidence="8" id="KW-0406">Ion transport</keyword>
<dbReference type="Gene3D" id="1.20.1530.20">
    <property type="match status" value="1"/>
</dbReference>
<feature type="transmembrane region" description="Helical" evidence="10">
    <location>
        <begin position="309"/>
        <end position="334"/>
    </location>
</feature>
<dbReference type="GO" id="GO:1902600">
    <property type="term" value="P:proton transmembrane transport"/>
    <property type="evidence" value="ECO:0007669"/>
    <property type="project" value="InterPro"/>
</dbReference>
<keyword evidence="2" id="KW-0813">Transport</keyword>
<feature type="transmembrane region" description="Helical" evidence="10">
    <location>
        <begin position="194"/>
        <end position="220"/>
    </location>
</feature>
<feature type="domain" description="RCK C-terminal" evidence="11">
    <location>
        <begin position="414"/>
        <end position="497"/>
    </location>
</feature>
<evidence type="ECO:0000313" key="13">
    <source>
        <dbReference type="Proteomes" id="UP000190121"/>
    </source>
</evidence>